<gene>
    <name evidence="2" type="ORF">RUM44_007664</name>
</gene>
<dbReference type="Proteomes" id="UP001359485">
    <property type="component" value="Unassembled WGS sequence"/>
</dbReference>
<feature type="region of interest" description="Disordered" evidence="1">
    <location>
        <begin position="67"/>
        <end position="92"/>
    </location>
</feature>
<reference evidence="2 3" key="1">
    <citation type="submission" date="2023-09" db="EMBL/GenBank/DDBJ databases">
        <title>Genomes of two closely related lineages of the louse Polyplax serrata with different host specificities.</title>
        <authorList>
            <person name="Martinu J."/>
            <person name="Tarabai H."/>
            <person name="Stefka J."/>
            <person name="Hypsa V."/>
        </authorList>
    </citation>
    <scope>NUCLEOTIDE SEQUENCE [LARGE SCALE GENOMIC DNA]</scope>
    <source>
        <strain evidence="2">98ZLc_SE</strain>
    </source>
</reference>
<dbReference type="EMBL" id="JAWJWF010000002">
    <property type="protein sequence ID" value="KAK6637250.1"/>
    <property type="molecule type" value="Genomic_DNA"/>
</dbReference>
<evidence type="ECO:0000256" key="1">
    <source>
        <dbReference type="SAM" id="MobiDB-lite"/>
    </source>
</evidence>
<comment type="caution">
    <text evidence="2">The sequence shown here is derived from an EMBL/GenBank/DDBJ whole genome shotgun (WGS) entry which is preliminary data.</text>
</comment>
<name>A0ABR1B718_POLSC</name>
<accession>A0ABR1B718</accession>
<evidence type="ECO:0000313" key="3">
    <source>
        <dbReference type="Proteomes" id="UP001359485"/>
    </source>
</evidence>
<proteinExistence type="predicted"/>
<keyword evidence="3" id="KW-1185">Reference proteome</keyword>
<organism evidence="2 3">
    <name type="scientific">Polyplax serrata</name>
    <name type="common">Common mouse louse</name>
    <dbReference type="NCBI Taxonomy" id="468196"/>
    <lineage>
        <taxon>Eukaryota</taxon>
        <taxon>Metazoa</taxon>
        <taxon>Ecdysozoa</taxon>
        <taxon>Arthropoda</taxon>
        <taxon>Hexapoda</taxon>
        <taxon>Insecta</taxon>
        <taxon>Pterygota</taxon>
        <taxon>Neoptera</taxon>
        <taxon>Paraneoptera</taxon>
        <taxon>Psocodea</taxon>
        <taxon>Troctomorpha</taxon>
        <taxon>Phthiraptera</taxon>
        <taxon>Anoplura</taxon>
        <taxon>Polyplacidae</taxon>
        <taxon>Polyplax</taxon>
    </lineage>
</organism>
<evidence type="ECO:0000313" key="2">
    <source>
        <dbReference type="EMBL" id="KAK6637250.1"/>
    </source>
</evidence>
<sequence length="189" mass="22379">MRRLQMWHERKQTSEQKLTIQKRSRGTIVKQLQETKETLEKKMATGCVRAVRRQECEFGQKHMKKYLLPERRQERERERDRNESKKIEKSKTEASALEAHFSLGKSKFKFRLPSKQILIEGELKKVEEEKILKDIGRLKEKSVIGMRMNVSKTIIMVNLFEVTWMMKIEQITGTDERRDTPVAEGENGT</sequence>
<protein>
    <submittedName>
        <fullName evidence="2">Uncharacterized protein</fullName>
    </submittedName>
</protein>